<feature type="compositionally biased region" description="Pro residues" evidence="1">
    <location>
        <begin position="108"/>
        <end position="123"/>
    </location>
</feature>
<evidence type="ECO:0000256" key="1">
    <source>
        <dbReference type="SAM" id="MobiDB-lite"/>
    </source>
</evidence>
<sequence>MRVGLVTSAVVHVGLILWGTLALPDATPFEVTAVESLPVDLVPISELTDLQRGDRTAKEIREVPSEAEVEPTPEPEPEPQPEPPGVQPTPQPTPPTPEPTPQQATPEPAAPEPAPEPEPAPPEPEPEPAQESAPEPEPVPEPEPQPQEQAEAPSEIPDTVRPRSKPTPPKRTETAQNKDKRNDQVAALLNKVQPAGGGSQRNNQPASLGARRGNDNARMTQSELDSLRGQIGRCWSPPIGAAEAEGLLVKVKMQLNRDGTVAAPPKVVNSGSSPFFRAAASAATRAVLRCQPYQLPADKYDAWEEVIVNFDPREMLGG</sequence>
<dbReference type="PRINTS" id="PR01217">
    <property type="entry name" value="PRICHEXTENSN"/>
</dbReference>
<feature type="compositionally biased region" description="Basic and acidic residues" evidence="1">
    <location>
        <begin position="170"/>
        <end position="183"/>
    </location>
</feature>
<dbReference type="Proteomes" id="UP001209755">
    <property type="component" value="Unassembled WGS sequence"/>
</dbReference>
<feature type="compositionally biased region" description="Pro residues" evidence="1">
    <location>
        <begin position="135"/>
        <end position="145"/>
    </location>
</feature>
<feature type="compositionally biased region" description="Acidic residues" evidence="1">
    <location>
        <begin position="65"/>
        <end position="79"/>
    </location>
</feature>
<proteinExistence type="predicted"/>
<feature type="compositionally biased region" description="Pro residues" evidence="1">
    <location>
        <begin position="80"/>
        <end position="100"/>
    </location>
</feature>
<name>A0ABT3H720_9HYPH</name>
<evidence type="ECO:0000313" key="3">
    <source>
        <dbReference type="Proteomes" id="UP001209755"/>
    </source>
</evidence>
<comment type="caution">
    <text evidence="2">The sequence shown here is derived from an EMBL/GenBank/DDBJ whole genome shotgun (WGS) entry which is preliminary data.</text>
</comment>
<reference evidence="3" key="1">
    <citation type="submission" date="2023-07" db="EMBL/GenBank/DDBJ databases">
        <title>Genome sequencing of Purple Non-Sulfur Bacteria from various extreme environments.</title>
        <authorList>
            <person name="Mayer M."/>
        </authorList>
    </citation>
    <scope>NUCLEOTIDE SEQUENCE [LARGE SCALE GENOMIC DNA]</scope>
    <source>
        <strain evidence="3">DSM 17935</strain>
    </source>
</reference>
<protein>
    <submittedName>
        <fullName evidence="2">Outer membrane biosynthesis protein TonB</fullName>
    </submittedName>
</protein>
<feature type="compositionally biased region" description="Basic and acidic residues" evidence="1">
    <location>
        <begin position="50"/>
        <end position="64"/>
    </location>
</feature>
<dbReference type="Gene3D" id="3.30.1150.10">
    <property type="match status" value="1"/>
</dbReference>
<keyword evidence="3" id="KW-1185">Reference proteome</keyword>
<dbReference type="SUPFAM" id="SSF74653">
    <property type="entry name" value="TolA/TonB C-terminal domain"/>
    <property type="match status" value="1"/>
</dbReference>
<dbReference type="RefSeq" id="WP_264599854.1">
    <property type="nucleotide sequence ID" value="NZ_JAOQNS010000001.1"/>
</dbReference>
<gene>
    <name evidence="2" type="ORF">M2319_000509</name>
</gene>
<organism evidence="2 3">
    <name type="scientific">Rhodobium gokarnense</name>
    <dbReference type="NCBI Taxonomy" id="364296"/>
    <lineage>
        <taxon>Bacteria</taxon>
        <taxon>Pseudomonadati</taxon>
        <taxon>Pseudomonadota</taxon>
        <taxon>Alphaproteobacteria</taxon>
        <taxon>Hyphomicrobiales</taxon>
        <taxon>Rhodobiaceae</taxon>
        <taxon>Rhodobium</taxon>
    </lineage>
</organism>
<dbReference type="EMBL" id="JAOQNS010000001">
    <property type="protein sequence ID" value="MCW2306193.1"/>
    <property type="molecule type" value="Genomic_DNA"/>
</dbReference>
<feature type="compositionally biased region" description="Low complexity" evidence="1">
    <location>
        <begin position="146"/>
        <end position="155"/>
    </location>
</feature>
<accession>A0ABT3H720</accession>
<feature type="region of interest" description="Disordered" evidence="1">
    <location>
        <begin position="50"/>
        <end position="223"/>
    </location>
</feature>
<evidence type="ECO:0000313" key="2">
    <source>
        <dbReference type="EMBL" id="MCW2306193.1"/>
    </source>
</evidence>